<evidence type="ECO:0000259" key="7">
    <source>
        <dbReference type="Pfam" id="PF01593"/>
    </source>
</evidence>
<protein>
    <submittedName>
        <fullName evidence="8">Protoporphyrinogen oxidase</fullName>
    </submittedName>
</protein>
<name>A0A918P4F0_9NEIS</name>
<gene>
    <name evidence="8" type="primary">hemG</name>
    <name evidence="8" type="ORF">GCM10011289_26520</name>
</gene>
<dbReference type="GO" id="GO:0004729">
    <property type="term" value="F:oxygen-dependent protoporphyrinogen oxidase activity"/>
    <property type="evidence" value="ECO:0007669"/>
    <property type="project" value="InterPro"/>
</dbReference>
<keyword evidence="5" id="KW-0350">Heme biosynthesis</keyword>
<dbReference type="GO" id="GO:0006783">
    <property type="term" value="P:heme biosynthetic process"/>
    <property type="evidence" value="ECO:0007669"/>
    <property type="project" value="UniProtKB-KW"/>
</dbReference>
<dbReference type="NCBIfam" id="TIGR00562">
    <property type="entry name" value="proto_IX_ox"/>
    <property type="match status" value="1"/>
</dbReference>
<keyword evidence="3" id="KW-0274">FAD</keyword>
<dbReference type="InterPro" id="IPR004572">
    <property type="entry name" value="Protoporphyrinogen_oxidase"/>
</dbReference>
<proteinExistence type="predicted"/>
<dbReference type="PANTHER" id="PTHR42923:SF3">
    <property type="entry name" value="PROTOPORPHYRINOGEN OXIDASE"/>
    <property type="match status" value="1"/>
</dbReference>
<evidence type="ECO:0000256" key="3">
    <source>
        <dbReference type="ARBA" id="ARBA00022827"/>
    </source>
</evidence>
<sequence length="438" mass="47588">MIAVIGAGISGLSCAWWLKEAGLDVEVFEAEPHCGGKVDTVSDVGACFETGPNTLLLNAGHREWLTKLDLTVVPANAITGNRFILRNGRYRMLPAGPVSFLFSPLFSARAKWCLLREPWRRPVAPPHETVADFFRRRLNDEWVDTLVSPFVAGIYAGNPDTLLMEECLPSMQRAEQRSGSLVGGMASALCSGALKRREACTIEGGLAALPRALSRGMNLHAAERVERLVRQSSGWGIETRHGLYRAEEVVLAVPAPEASCLLKDAFPDLAGALDAIVYAPMAVVMSLGARADMTRPIRGFGGLNPVRESPFAAGHLMAGDMFDDRCSIDDYLIASYVGGELFRDRYALSDAGLLDALNRELAALFGLTRAPRRQWLVRHEAALPQATAAMPAVRRHLAALDDTGLHVCANWLGGVSVPDCLDKGRDLAARFVRRYLAL</sequence>
<reference evidence="8" key="1">
    <citation type="journal article" date="2014" name="Int. J. Syst. Evol. Microbiol.">
        <title>Complete genome sequence of Corynebacterium casei LMG S-19264T (=DSM 44701T), isolated from a smear-ripened cheese.</title>
        <authorList>
            <consortium name="US DOE Joint Genome Institute (JGI-PGF)"/>
            <person name="Walter F."/>
            <person name="Albersmeier A."/>
            <person name="Kalinowski J."/>
            <person name="Ruckert C."/>
        </authorList>
    </citation>
    <scope>NUCLEOTIDE SEQUENCE</scope>
    <source>
        <strain evidence="8">KCTC 32182</strain>
    </source>
</reference>
<evidence type="ECO:0000256" key="1">
    <source>
        <dbReference type="ARBA" id="ARBA00001974"/>
    </source>
</evidence>
<evidence type="ECO:0000313" key="9">
    <source>
        <dbReference type="Proteomes" id="UP000645257"/>
    </source>
</evidence>
<accession>A0A918P4F0</accession>
<dbReference type="Proteomes" id="UP000645257">
    <property type="component" value="Unassembled WGS sequence"/>
</dbReference>
<comment type="pathway">
    <text evidence="6">Porphyrin-containing compound metabolism.</text>
</comment>
<dbReference type="Gene3D" id="3.90.660.20">
    <property type="entry name" value="Protoporphyrinogen oxidase, mitochondrial, domain 2"/>
    <property type="match status" value="1"/>
</dbReference>
<dbReference type="PRINTS" id="PR00419">
    <property type="entry name" value="ADXRDTASE"/>
</dbReference>
<reference evidence="8" key="2">
    <citation type="submission" date="2020-09" db="EMBL/GenBank/DDBJ databases">
        <authorList>
            <person name="Sun Q."/>
            <person name="Kim S."/>
        </authorList>
    </citation>
    <scope>NUCLEOTIDE SEQUENCE</scope>
    <source>
        <strain evidence="8">KCTC 32182</strain>
    </source>
</reference>
<keyword evidence="2" id="KW-0285">Flavoprotein</keyword>
<organism evidence="8 9">
    <name type="scientific">Paludibacterium paludis</name>
    <dbReference type="NCBI Taxonomy" id="1225769"/>
    <lineage>
        <taxon>Bacteria</taxon>
        <taxon>Pseudomonadati</taxon>
        <taxon>Pseudomonadota</taxon>
        <taxon>Betaproteobacteria</taxon>
        <taxon>Neisseriales</taxon>
        <taxon>Chromobacteriaceae</taxon>
        <taxon>Paludibacterium</taxon>
    </lineage>
</organism>
<dbReference type="Gene3D" id="1.10.3110.10">
    <property type="entry name" value="protoporphyrinogen ix oxidase, domain 3"/>
    <property type="match status" value="1"/>
</dbReference>
<evidence type="ECO:0000256" key="2">
    <source>
        <dbReference type="ARBA" id="ARBA00022630"/>
    </source>
</evidence>
<dbReference type="InterPro" id="IPR050464">
    <property type="entry name" value="Zeta_carotene_desat/Oxidored"/>
</dbReference>
<dbReference type="EMBL" id="BMYX01000016">
    <property type="protein sequence ID" value="GGY21588.1"/>
    <property type="molecule type" value="Genomic_DNA"/>
</dbReference>
<dbReference type="InterPro" id="IPR002937">
    <property type="entry name" value="Amino_oxidase"/>
</dbReference>
<dbReference type="AlphaFoldDB" id="A0A918P4F0"/>
<dbReference type="SUPFAM" id="SSF51905">
    <property type="entry name" value="FAD/NAD(P)-binding domain"/>
    <property type="match status" value="1"/>
</dbReference>
<dbReference type="Gene3D" id="3.50.50.60">
    <property type="entry name" value="FAD/NAD(P)-binding domain"/>
    <property type="match status" value="1"/>
</dbReference>
<feature type="domain" description="Amine oxidase" evidence="7">
    <location>
        <begin position="9"/>
        <end position="430"/>
    </location>
</feature>
<evidence type="ECO:0000256" key="5">
    <source>
        <dbReference type="ARBA" id="ARBA00023133"/>
    </source>
</evidence>
<keyword evidence="4" id="KW-0560">Oxidoreductase</keyword>
<dbReference type="RefSeq" id="WP_189535113.1">
    <property type="nucleotide sequence ID" value="NZ_BMYX01000016.1"/>
</dbReference>
<dbReference type="SUPFAM" id="SSF54373">
    <property type="entry name" value="FAD-linked reductases, C-terminal domain"/>
    <property type="match status" value="1"/>
</dbReference>
<dbReference type="Pfam" id="PF01593">
    <property type="entry name" value="Amino_oxidase"/>
    <property type="match status" value="1"/>
</dbReference>
<comment type="cofactor">
    <cofactor evidence="1">
        <name>FAD</name>
        <dbReference type="ChEBI" id="CHEBI:57692"/>
    </cofactor>
</comment>
<evidence type="ECO:0000256" key="4">
    <source>
        <dbReference type="ARBA" id="ARBA00023002"/>
    </source>
</evidence>
<keyword evidence="9" id="KW-1185">Reference proteome</keyword>
<dbReference type="InterPro" id="IPR036188">
    <property type="entry name" value="FAD/NAD-bd_sf"/>
</dbReference>
<evidence type="ECO:0000313" key="8">
    <source>
        <dbReference type="EMBL" id="GGY21588.1"/>
    </source>
</evidence>
<evidence type="ECO:0000256" key="6">
    <source>
        <dbReference type="ARBA" id="ARBA00023444"/>
    </source>
</evidence>
<comment type="caution">
    <text evidence="8">The sequence shown here is derived from an EMBL/GenBank/DDBJ whole genome shotgun (WGS) entry which is preliminary data.</text>
</comment>
<dbReference type="PANTHER" id="PTHR42923">
    <property type="entry name" value="PROTOPORPHYRINOGEN OXIDASE"/>
    <property type="match status" value="1"/>
</dbReference>